<organism evidence="1 2">
    <name type="scientific">Methanosphaerula palustris (strain ATCC BAA-1556 / DSM 19958 / E1-9c)</name>
    <dbReference type="NCBI Taxonomy" id="521011"/>
    <lineage>
        <taxon>Archaea</taxon>
        <taxon>Methanobacteriati</taxon>
        <taxon>Methanobacteriota</taxon>
        <taxon>Stenosarchaea group</taxon>
        <taxon>Methanomicrobia</taxon>
        <taxon>Methanomicrobiales</taxon>
        <taxon>Methanoregulaceae</taxon>
        <taxon>Methanosphaerula</taxon>
    </lineage>
</organism>
<keyword evidence="2" id="KW-1185">Reference proteome</keyword>
<dbReference type="HOGENOM" id="CLU_1340748_0_0_2"/>
<sequence length="204" mass="22889">MKSQSEQKESQSKWSAADLCLPIYLDQLIVFDMLAVLERIVKLMELAKVFQNPSTTQAVPKRGKISNNQHPSIANPQEEMYQQLRNFHEQMTKSDSIEVKGKSVISPEISVVISMNRNSFVKNESEFIGNIFTIFGKVANVITSNENGSINLLSRTPLAGFNNSEIQKMFNRFDEAKEKGIDLPEVITEVEGPALQIIPIAAFL</sequence>
<dbReference type="STRING" id="521011.Mpal_1274"/>
<protein>
    <submittedName>
        <fullName evidence="1">Uncharacterized protein</fullName>
    </submittedName>
</protein>
<accession>B8GHK3</accession>
<name>B8GHK3_METPE</name>
<dbReference type="EMBL" id="CP001338">
    <property type="protein sequence ID" value="ACL16608.1"/>
    <property type="molecule type" value="Genomic_DNA"/>
</dbReference>
<evidence type="ECO:0000313" key="1">
    <source>
        <dbReference type="EMBL" id="ACL16608.1"/>
    </source>
</evidence>
<proteinExistence type="predicted"/>
<dbReference type="Pfam" id="PF19952">
    <property type="entry name" value="DUF6414"/>
    <property type="match status" value="1"/>
</dbReference>
<evidence type="ECO:0000313" key="2">
    <source>
        <dbReference type="Proteomes" id="UP000002457"/>
    </source>
</evidence>
<reference evidence="1 2" key="1">
    <citation type="journal article" date="2015" name="Genome Announc.">
        <title>Complete Genome Sequence of Methanosphaerula palustris E1-9CT, a Hydrogenotrophic Methanogen Isolated from a Minerotrophic Fen Peatland.</title>
        <authorList>
            <person name="Cadillo-Quiroz H."/>
            <person name="Browne P."/>
            <person name="Kyrpides N."/>
            <person name="Woyke T."/>
            <person name="Goodwin L."/>
            <person name="Detter C."/>
            <person name="Yavitt J.B."/>
            <person name="Zinder S.H."/>
        </authorList>
    </citation>
    <scope>NUCLEOTIDE SEQUENCE [LARGE SCALE GENOMIC DNA]</scope>
    <source>
        <strain evidence="2">ATCC BAA-1556 / DSM 19958 / E1-9c</strain>
    </source>
</reference>
<dbReference type="AlphaFoldDB" id="B8GHK3"/>
<dbReference type="RefSeq" id="WP_012617927.1">
    <property type="nucleotide sequence ID" value="NC_011832.1"/>
</dbReference>
<gene>
    <name evidence="1" type="ordered locus">Mpal_1274</name>
</gene>
<dbReference type="InterPro" id="IPR045633">
    <property type="entry name" value="DUF6414"/>
</dbReference>
<dbReference type="Proteomes" id="UP000002457">
    <property type="component" value="Chromosome"/>
</dbReference>
<dbReference type="OrthoDB" id="387167at2157"/>
<dbReference type="GeneID" id="7271134"/>
<dbReference type="KEGG" id="mpl:Mpal_1274"/>